<accession>A0A0C2NLT1</accession>
<sequence>MDKSINLSDFIDQRHYDLVSNIVDQTKLSAVDITFHLQYYPTANLSGYLSVEIRGHFLVIYKYVWRRIRFEQDARVFEAINKAYVYSAEMESSIADSRRT</sequence>
<comment type="caution">
    <text evidence="1">The sequence shown here is derived from an EMBL/GenBank/DDBJ whole genome shotgun (WGS) entry which is preliminary data.</text>
</comment>
<evidence type="ECO:0000313" key="1">
    <source>
        <dbReference type="EMBL" id="KII74992.1"/>
    </source>
</evidence>
<protein>
    <submittedName>
        <fullName evidence="1">Uncharacterized protein</fullName>
    </submittedName>
</protein>
<dbReference type="EMBL" id="JWZT01000099">
    <property type="protein sequence ID" value="KII74992.1"/>
    <property type="molecule type" value="Genomic_DNA"/>
</dbReference>
<evidence type="ECO:0000313" key="2">
    <source>
        <dbReference type="Proteomes" id="UP000031668"/>
    </source>
</evidence>
<dbReference type="Proteomes" id="UP000031668">
    <property type="component" value="Unassembled WGS sequence"/>
</dbReference>
<dbReference type="AlphaFoldDB" id="A0A0C2NLT1"/>
<keyword evidence="2" id="KW-1185">Reference proteome</keyword>
<gene>
    <name evidence="1" type="ORF">RF11_10074</name>
</gene>
<reference evidence="1 2" key="1">
    <citation type="journal article" date="2014" name="Genome Biol. Evol.">
        <title>The genome of the myxosporean Thelohanellus kitauei shows adaptations to nutrient acquisition within its fish host.</title>
        <authorList>
            <person name="Yang Y."/>
            <person name="Xiong J."/>
            <person name="Zhou Z."/>
            <person name="Huo F."/>
            <person name="Miao W."/>
            <person name="Ran C."/>
            <person name="Liu Y."/>
            <person name="Zhang J."/>
            <person name="Feng J."/>
            <person name="Wang M."/>
            <person name="Wang M."/>
            <person name="Wang L."/>
            <person name="Yao B."/>
        </authorList>
    </citation>
    <scope>NUCLEOTIDE SEQUENCE [LARGE SCALE GENOMIC DNA]</scope>
    <source>
        <strain evidence="1">Wuqing</strain>
    </source>
</reference>
<organism evidence="1 2">
    <name type="scientific">Thelohanellus kitauei</name>
    <name type="common">Myxosporean</name>
    <dbReference type="NCBI Taxonomy" id="669202"/>
    <lineage>
        <taxon>Eukaryota</taxon>
        <taxon>Metazoa</taxon>
        <taxon>Cnidaria</taxon>
        <taxon>Myxozoa</taxon>
        <taxon>Myxosporea</taxon>
        <taxon>Bivalvulida</taxon>
        <taxon>Platysporina</taxon>
        <taxon>Myxobolidae</taxon>
        <taxon>Thelohanellus</taxon>
    </lineage>
</organism>
<name>A0A0C2NLT1_THEKT</name>
<proteinExistence type="predicted"/>